<evidence type="ECO:0000313" key="1">
    <source>
        <dbReference type="EMBL" id="KAF2119715.1"/>
    </source>
</evidence>
<dbReference type="AlphaFoldDB" id="A0A6A5ZKA5"/>
<evidence type="ECO:0000313" key="2">
    <source>
        <dbReference type="Proteomes" id="UP000799770"/>
    </source>
</evidence>
<reference evidence="1" key="1">
    <citation type="journal article" date="2020" name="Stud. Mycol.">
        <title>101 Dothideomycetes genomes: a test case for predicting lifestyles and emergence of pathogens.</title>
        <authorList>
            <person name="Haridas S."/>
            <person name="Albert R."/>
            <person name="Binder M."/>
            <person name="Bloem J."/>
            <person name="Labutti K."/>
            <person name="Salamov A."/>
            <person name="Andreopoulos B."/>
            <person name="Baker S."/>
            <person name="Barry K."/>
            <person name="Bills G."/>
            <person name="Bluhm B."/>
            <person name="Cannon C."/>
            <person name="Castanera R."/>
            <person name="Culley D."/>
            <person name="Daum C."/>
            <person name="Ezra D."/>
            <person name="Gonzalez J."/>
            <person name="Henrissat B."/>
            <person name="Kuo A."/>
            <person name="Liang C."/>
            <person name="Lipzen A."/>
            <person name="Lutzoni F."/>
            <person name="Magnuson J."/>
            <person name="Mondo S."/>
            <person name="Nolan M."/>
            <person name="Ohm R."/>
            <person name="Pangilinan J."/>
            <person name="Park H.-J."/>
            <person name="Ramirez L."/>
            <person name="Alfaro M."/>
            <person name="Sun H."/>
            <person name="Tritt A."/>
            <person name="Yoshinaga Y."/>
            <person name="Zwiers L.-H."/>
            <person name="Turgeon B."/>
            <person name="Goodwin S."/>
            <person name="Spatafora J."/>
            <person name="Crous P."/>
            <person name="Grigoriev I."/>
        </authorList>
    </citation>
    <scope>NUCLEOTIDE SEQUENCE</scope>
    <source>
        <strain evidence="1">CBS 627.86</strain>
    </source>
</reference>
<dbReference type="Proteomes" id="UP000799770">
    <property type="component" value="Unassembled WGS sequence"/>
</dbReference>
<organism evidence="1 2">
    <name type="scientific">Lophiotrema nucula</name>
    <dbReference type="NCBI Taxonomy" id="690887"/>
    <lineage>
        <taxon>Eukaryota</taxon>
        <taxon>Fungi</taxon>
        <taxon>Dikarya</taxon>
        <taxon>Ascomycota</taxon>
        <taxon>Pezizomycotina</taxon>
        <taxon>Dothideomycetes</taxon>
        <taxon>Pleosporomycetidae</taxon>
        <taxon>Pleosporales</taxon>
        <taxon>Lophiotremataceae</taxon>
        <taxon>Lophiotrema</taxon>
    </lineage>
</organism>
<dbReference type="EMBL" id="ML977315">
    <property type="protein sequence ID" value="KAF2119715.1"/>
    <property type="molecule type" value="Genomic_DNA"/>
</dbReference>
<gene>
    <name evidence="1" type="ORF">BDV96DRAFT_642727</name>
</gene>
<keyword evidence="2" id="KW-1185">Reference proteome</keyword>
<protein>
    <submittedName>
        <fullName evidence="1">Uncharacterized protein</fullName>
    </submittedName>
</protein>
<proteinExistence type="predicted"/>
<name>A0A6A5ZKA5_9PLEO</name>
<dbReference type="OrthoDB" id="4364812at2759"/>
<accession>A0A6A5ZKA5</accession>
<sequence>MADLQDLDLPPFGDFPFDHFIMAKWDPNSPLTKQEQKSSLVSEYLQLGRYGRNDYFHRMLEWNGNIPPDVPQDLLTEEDRRMYNKGSIALWIRTWYGTDIQGLPSKTSTMLPTVTRTVADLAYRRLWRRAFFHTTLEGEEVRDRNIWPADIFDDGPDGFGVSKDNAGDGLVEIGTIPPFLFTVFMKCPDKLDGIEDEDWRSDNEGNRAVEEELLPLQQQLLVMVADRQACEQGWVLQLAIDHKGQVLPTRVRGKAAETGLCTALWVNKGEPLDADEEGEDLLYYRGPGKGWDN</sequence>